<keyword evidence="2" id="KW-1185">Reference proteome</keyword>
<dbReference type="PANTHER" id="PTHR33266">
    <property type="entry name" value="CHROMOSOME 15, WHOLE GENOME SHOTGUN SEQUENCE"/>
    <property type="match status" value="1"/>
</dbReference>
<dbReference type="PANTHER" id="PTHR33266:SF1">
    <property type="entry name" value="F-BOX DOMAIN-CONTAINING PROTEIN"/>
    <property type="match status" value="1"/>
</dbReference>
<reference evidence="1 2" key="1">
    <citation type="journal article" date="2011" name="Science">
        <title>The Selaginella genome identifies genetic changes associated with the evolution of vascular plants.</title>
        <authorList>
            <person name="Banks J.A."/>
            <person name="Nishiyama T."/>
            <person name="Hasebe M."/>
            <person name="Bowman J.L."/>
            <person name="Gribskov M."/>
            <person name="dePamphilis C."/>
            <person name="Albert V.A."/>
            <person name="Aono N."/>
            <person name="Aoyama T."/>
            <person name="Ambrose B.A."/>
            <person name="Ashton N.W."/>
            <person name="Axtell M.J."/>
            <person name="Barker E."/>
            <person name="Barker M.S."/>
            <person name="Bennetzen J.L."/>
            <person name="Bonawitz N.D."/>
            <person name="Chapple C."/>
            <person name="Cheng C."/>
            <person name="Correa L.G."/>
            <person name="Dacre M."/>
            <person name="DeBarry J."/>
            <person name="Dreyer I."/>
            <person name="Elias M."/>
            <person name="Engstrom E.M."/>
            <person name="Estelle M."/>
            <person name="Feng L."/>
            <person name="Finet C."/>
            <person name="Floyd S.K."/>
            <person name="Frommer W.B."/>
            <person name="Fujita T."/>
            <person name="Gramzow L."/>
            <person name="Gutensohn M."/>
            <person name="Harholt J."/>
            <person name="Hattori M."/>
            <person name="Heyl A."/>
            <person name="Hirai T."/>
            <person name="Hiwatashi Y."/>
            <person name="Ishikawa M."/>
            <person name="Iwata M."/>
            <person name="Karol K.G."/>
            <person name="Koehler B."/>
            <person name="Kolukisaoglu U."/>
            <person name="Kubo M."/>
            <person name="Kurata T."/>
            <person name="Lalonde S."/>
            <person name="Li K."/>
            <person name="Li Y."/>
            <person name="Litt A."/>
            <person name="Lyons E."/>
            <person name="Manning G."/>
            <person name="Maruyama T."/>
            <person name="Michael T.P."/>
            <person name="Mikami K."/>
            <person name="Miyazaki S."/>
            <person name="Morinaga S."/>
            <person name="Murata T."/>
            <person name="Mueller-Roeber B."/>
            <person name="Nelson D.R."/>
            <person name="Obara M."/>
            <person name="Oguri Y."/>
            <person name="Olmstead R.G."/>
            <person name="Onodera N."/>
            <person name="Petersen B.L."/>
            <person name="Pils B."/>
            <person name="Prigge M."/>
            <person name="Rensing S.A."/>
            <person name="Riano-Pachon D.M."/>
            <person name="Roberts A.W."/>
            <person name="Sato Y."/>
            <person name="Scheller H.V."/>
            <person name="Schulz B."/>
            <person name="Schulz C."/>
            <person name="Shakirov E.V."/>
            <person name="Shibagaki N."/>
            <person name="Shinohara N."/>
            <person name="Shippen D.E."/>
            <person name="Soerensen I."/>
            <person name="Sotooka R."/>
            <person name="Sugimoto N."/>
            <person name="Sugita M."/>
            <person name="Sumikawa N."/>
            <person name="Tanurdzic M."/>
            <person name="Theissen G."/>
            <person name="Ulvskov P."/>
            <person name="Wakazuki S."/>
            <person name="Weng J.K."/>
            <person name="Willats W.W."/>
            <person name="Wipf D."/>
            <person name="Wolf P.G."/>
            <person name="Yang L."/>
            <person name="Zimmer A.D."/>
            <person name="Zhu Q."/>
            <person name="Mitros T."/>
            <person name="Hellsten U."/>
            <person name="Loque D."/>
            <person name="Otillar R."/>
            <person name="Salamov A."/>
            <person name="Schmutz J."/>
            <person name="Shapiro H."/>
            <person name="Lindquist E."/>
            <person name="Lucas S."/>
            <person name="Rokhsar D."/>
            <person name="Grigoriev I.V."/>
        </authorList>
    </citation>
    <scope>NUCLEOTIDE SEQUENCE [LARGE SCALE GENOMIC DNA]</scope>
</reference>
<name>D8RTV2_SELML</name>
<protein>
    <submittedName>
        <fullName evidence="1">Uncharacterized protein</fullName>
    </submittedName>
</protein>
<accession>D8RTV2</accession>
<evidence type="ECO:0000313" key="1">
    <source>
        <dbReference type="EMBL" id="EFJ24743.1"/>
    </source>
</evidence>
<dbReference type="Proteomes" id="UP000001514">
    <property type="component" value="Unassembled WGS sequence"/>
</dbReference>
<organism evidence="2">
    <name type="scientific">Selaginella moellendorffii</name>
    <name type="common">Spikemoss</name>
    <dbReference type="NCBI Taxonomy" id="88036"/>
    <lineage>
        <taxon>Eukaryota</taxon>
        <taxon>Viridiplantae</taxon>
        <taxon>Streptophyta</taxon>
        <taxon>Embryophyta</taxon>
        <taxon>Tracheophyta</taxon>
        <taxon>Lycopodiopsida</taxon>
        <taxon>Selaginellales</taxon>
        <taxon>Selaginellaceae</taxon>
        <taxon>Selaginella</taxon>
    </lineage>
</organism>
<dbReference type="InParanoid" id="D8RTV2"/>
<dbReference type="EMBL" id="GL377589">
    <property type="protein sequence ID" value="EFJ24743.1"/>
    <property type="molecule type" value="Genomic_DNA"/>
</dbReference>
<dbReference type="AlphaFoldDB" id="D8RTV2"/>
<dbReference type="KEGG" id="smo:SELMODRAFT_414759"/>
<gene>
    <name evidence="1" type="ORF">SELMODRAFT_414759</name>
</gene>
<proteinExistence type="predicted"/>
<dbReference type="Gramene" id="EFJ24743">
    <property type="protein sequence ID" value="EFJ24743"/>
    <property type="gene ID" value="SELMODRAFT_414759"/>
</dbReference>
<dbReference type="HOGENOM" id="CLU_1236829_0_0_1"/>
<sequence>MSWEISATEIFNEHIRKVPALGIRGEMTGQPLKLLFVFDEARSLLPSDDGREKNVYIPLRRSTRVLGGTCLTLLVDTRARVANFLGTEVVQSFCAELNCFEEVVKESPDGYKLLFKPLQTMLSGGFVDKVCYCGAWGVAFLVPIHLGDMKDRLNVSTLFIQAKDTNRSSGLIDLAENSPQFSGFRRVDESLYLSLSMNLSAGSGNVNKSGDGGTGACLECGYFM</sequence>
<evidence type="ECO:0000313" key="2">
    <source>
        <dbReference type="Proteomes" id="UP000001514"/>
    </source>
</evidence>